<protein>
    <recommendedName>
        <fullName evidence="4">Aldehyde dehydrogenase</fullName>
    </recommendedName>
</protein>
<evidence type="ECO:0000256" key="2">
    <source>
        <dbReference type="ARBA" id="ARBA00023002"/>
    </source>
</evidence>
<evidence type="ECO:0000259" key="8">
    <source>
        <dbReference type="Pfam" id="PF00171"/>
    </source>
</evidence>
<dbReference type="FunFam" id="3.40.309.10:FF:000003">
    <property type="entry name" value="Aldehyde dehydrogenase"/>
    <property type="match status" value="1"/>
</dbReference>
<dbReference type="Pfam" id="PF00171">
    <property type="entry name" value="Aldedh"/>
    <property type="match status" value="1"/>
</dbReference>
<dbReference type="CDD" id="cd07133">
    <property type="entry name" value="ALDH_CALDH_CalB"/>
    <property type="match status" value="1"/>
</dbReference>
<evidence type="ECO:0000313" key="10">
    <source>
        <dbReference type="Proteomes" id="UP000245698"/>
    </source>
</evidence>
<evidence type="ECO:0000313" key="9">
    <source>
        <dbReference type="EMBL" id="SJM32604.1"/>
    </source>
</evidence>
<organism evidence="9 10">
    <name type="scientific">Mesorhizobium delmotii</name>
    <dbReference type="NCBI Taxonomy" id="1631247"/>
    <lineage>
        <taxon>Bacteria</taxon>
        <taxon>Pseudomonadati</taxon>
        <taxon>Pseudomonadota</taxon>
        <taxon>Alphaproteobacteria</taxon>
        <taxon>Hyphomicrobiales</taxon>
        <taxon>Phyllobacteriaceae</taxon>
        <taxon>Mesorhizobium</taxon>
    </lineage>
</organism>
<keyword evidence="2 4" id="KW-0560">Oxidoreductase</keyword>
<dbReference type="GO" id="GO:0005737">
    <property type="term" value="C:cytoplasm"/>
    <property type="evidence" value="ECO:0007669"/>
    <property type="project" value="TreeGrafter"/>
</dbReference>
<reference evidence="10" key="1">
    <citation type="submission" date="2016-12" db="EMBL/GenBank/DDBJ databases">
        <authorList>
            <person name="Brunel B."/>
        </authorList>
    </citation>
    <scope>NUCLEOTIDE SEQUENCE [LARGE SCALE GENOMIC DNA]</scope>
</reference>
<dbReference type="PANTHER" id="PTHR43570">
    <property type="entry name" value="ALDEHYDE DEHYDROGENASE"/>
    <property type="match status" value="1"/>
</dbReference>
<dbReference type="PROSITE" id="PS00070">
    <property type="entry name" value="ALDEHYDE_DEHYDR_CYS"/>
    <property type="match status" value="1"/>
</dbReference>
<feature type="active site" evidence="5 6">
    <location>
        <position position="220"/>
    </location>
</feature>
<keyword evidence="10" id="KW-1185">Reference proteome</keyword>
<evidence type="ECO:0000256" key="4">
    <source>
        <dbReference type="PIRNR" id="PIRNR036492"/>
    </source>
</evidence>
<dbReference type="InterPro" id="IPR012394">
    <property type="entry name" value="Aldehyde_DH_NAD(P)"/>
</dbReference>
<keyword evidence="3" id="KW-0520">NAD</keyword>
<feature type="domain" description="Aldehyde dehydrogenase" evidence="8">
    <location>
        <begin position="28"/>
        <end position="444"/>
    </location>
</feature>
<dbReference type="Proteomes" id="UP000245698">
    <property type="component" value="Unassembled WGS sequence"/>
</dbReference>
<evidence type="ECO:0000256" key="7">
    <source>
        <dbReference type="RuleBase" id="RU003345"/>
    </source>
</evidence>
<dbReference type="InterPro" id="IPR016163">
    <property type="entry name" value="Ald_DH_C"/>
</dbReference>
<dbReference type="InterPro" id="IPR016161">
    <property type="entry name" value="Ald_DH/histidinol_DH"/>
</dbReference>
<dbReference type="PIRSF" id="PIRSF036492">
    <property type="entry name" value="ALDH"/>
    <property type="match status" value="1"/>
</dbReference>
<evidence type="ECO:0000256" key="3">
    <source>
        <dbReference type="ARBA" id="ARBA00023027"/>
    </source>
</evidence>
<dbReference type="PANTHER" id="PTHR43570:SF20">
    <property type="entry name" value="ALDEHYDE DEHYDROGENASE ALDX-RELATED"/>
    <property type="match status" value="1"/>
</dbReference>
<dbReference type="Gene3D" id="3.40.309.10">
    <property type="entry name" value="Aldehyde Dehydrogenase, Chain A, domain 2"/>
    <property type="match status" value="1"/>
</dbReference>
<feature type="active site" evidence="5">
    <location>
        <position position="254"/>
    </location>
</feature>
<dbReference type="InterPro" id="IPR016162">
    <property type="entry name" value="Ald_DH_N"/>
</dbReference>
<accession>A0A2P9AN93</accession>
<evidence type="ECO:0000256" key="6">
    <source>
        <dbReference type="PROSITE-ProRule" id="PRU10007"/>
    </source>
</evidence>
<dbReference type="PROSITE" id="PS00687">
    <property type="entry name" value="ALDEHYDE_DEHYDR_GLU"/>
    <property type="match status" value="1"/>
</dbReference>
<sequence length="490" mass="53363">MNAIAKITDADRLGSLLAGQRAAFLRDGAPSLAQRRADLAKFRATIIGHRKAIEDAINADFGYRSRYETAIMEVGGVAEGTKYLIRNLRKFMAPTRRHVALHMRMGNARIEYQPLGVVGVMSPWNYPVNLALMPVVTAIAAGNRVMLKPSEFTPVTNALLAKVFGEIFAEDQFAIVTGDAAVGAAFTALPFDHLVFTGSTAVGRSVMKAASDNLVPVTLELGGKSPSIVAKGNALDQAAASIAYGKLLSAGQTCIAPDYALVHESEVDAFVKAYDRKVTSFYPDGPTSEHYTSIINERHYARLQSLIDDARSKGAQIIEVGNRPGEASPRSNTLAPTVVLGATDDMRIAHEEIFGPVLPIFPYRDIEEAIAYVNARPRPLALYYFGADDEDRRKVLSRTTSGNVTINGTIMHIAQDDLPFGGVGPSGMGAYHGIEGFRTLSHAKGIYEQGRLNLSNLLRAPFRQPIDTILNMMLRRPACRHQNKLRSIRR</sequence>
<dbReference type="InterPro" id="IPR015590">
    <property type="entry name" value="Aldehyde_DH_dom"/>
</dbReference>
<dbReference type="Gene3D" id="3.40.605.10">
    <property type="entry name" value="Aldehyde Dehydrogenase, Chain A, domain 1"/>
    <property type="match status" value="1"/>
</dbReference>
<dbReference type="InterPro" id="IPR029510">
    <property type="entry name" value="Ald_DH_CS_GLU"/>
</dbReference>
<dbReference type="EMBL" id="FUIG01000037">
    <property type="protein sequence ID" value="SJM32604.1"/>
    <property type="molecule type" value="Genomic_DNA"/>
</dbReference>
<gene>
    <name evidence="9" type="primary">calB</name>
    <name evidence="9" type="ORF">BQ8482_30060</name>
</gene>
<evidence type="ECO:0000256" key="1">
    <source>
        <dbReference type="ARBA" id="ARBA00009986"/>
    </source>
</evidence>
<comment type="similarity">
    <text evidence="1 4 7">Belongs to the aldehyde dehydrogenase family.</text>
</comment>
<dbReference type="RefSeq" id="WP_123149530.1">
    <property type="nucleotide sequence ID" value="NZ_FUIG01000037.1"/>
</dbReference>
<dbReference type="GO" id="GO:0004029">
    <property type="term" value="F:aldehyde dehydrogenase (NAD+) activity"/>
    <property type="evidence" value="ECO:0007669"/>
    <property type="project" value="TreeGrafter"/>
</dbReference>
<proteinExistence type="inferred from homology"/>
<evidence type="ECO:0000256" key="5">
    <source>
        <dbReference type="PIRSR" id="PIRSR036492-1"/>
    </source>
</evidence>
<dbReference type="InterPro" id="IPR016160">
    <property type="entry name" value="Ald_DH_CS_CYS"/>
</dbReference>
<dbReference type="AlphaFoldDB" id="A0A2P9AN93"/>
<dbReference type="SUPFAM" id="SSF53720">
    <property type="entry name" value="ALDH-like"/>
    <property type="match status" value="1"/>
</dbReference>
<name>A0A2P9AN93_9HYPH</name>
<dbReference type="GO" id="GO:0006081">
    <property type="term" value="P:aldehyde metabolic process"/>
    <property type="evidence" value="ECO:0007669"/>
    <property type="project" value="InterPro"/>
</dbReference>